<sequence>MVGLFDIPHDQMWALCRREIQPAKYRVSTIRVGYLVVELLPAVGVVSPDGSLTTDPEEAGRLHAVTAGYVPQWLALIEGGVGYGLAVAEAIACPTLVPELIADEPVVVGIKPRSHRVVVGEGQRGIGGAEATSKPFTIHRIEVGSSATTLVVGAEAIKREDDHVAVLAWGALTKSSGMLSGRTAASDGSSGKGRSAEERTETRLHRSG</sequence>
<dbReference type="AlphaFoldDB" id="A0A134B070"/>
<dbReference type="Proteomes" id="UP000070224">
    <property type="component" value="Unassembled WGS sequence"/>
</dbReference>
<organism evidence="2 3">
    <name type="scientific">Porphyromonas somerae</name>
    <dbReference type="NCBI Taxonomy" id="322095"/>
    <lineage>
        <taxon>Bacteria</taxon>
        <taxon>Pseudomonadati</taxon>
        <taxon>Bacteroidota</taxon>
        <taxon>Bacteroidia</taxon>
        <taxon>Bacteroidales</taxon>
        <taxon>Porphyromonadaceae</taxon>
        <taxon>Porphyromonas</taxon>
    </lineage>
</organism>
<dbReference type="PATRIC" id="fig|322095.3.peg.2043"/>
<comment type="caution">
    <text evidence="2">The sequence shown here is derived from an EMBL/GenBank/DDBJ whole genome shotgun (WGS) entry which is preliminary data.</text>
</comment>
<dbReference type="STRING" id="322095.HMPREF3185_02074"/>
<dbReference type="EMBL" id="LSDK01000140">
    <property type="protein sequence ID" value="KXB73332.1"/>
    <property type="molecule type" value="Genomic_DNA"/>
</dbReference>
<feature type="region of interest" description="Disordered" evidence="1">
    <location>
        <begin position="178"/>
        <end position="208"/>
    </location>
</feature>
<reference evidence="3" key="1">
    <citation type="submission" date="2016-01" db="EMBL/GenBank/DDBJ databases">
        <authorList>
            <person name="Mitreva M."/>
            <person name="Pepin K.H."/>
            <person name="Mihindukulasuriya K.A."/>
            <person name="Fulton R."/>
            <person name="Fronick C."/>
            <person name="O'Laughlin M."/>
            <person name="Miner T."/>
            <person name="Herter B."/>
            <person name="Rosa B.A."/>
            <person name="Cordes M."/>
            <person name="Tomlinson C."/>
            <person name="Wollam A."/>
            <person name="Palsikar V.B."/>
            <person name="Mardis E.R."/>
            <person name="Wilson R.K."/>
        </authorList>
    </citation>
    <scope>NUCLEOTIDE SEQUENCE [LARGE SCALE GENOMIC DNA]</scope>
    <source>
        <strain evidence="3">KA00683</strain>
    </source>
</reference>
<evidence type="ECO:0000313" key="2">
    <source>
        <dbReference type="EMBL" id="KXB73332.1"/>
    </source>
</evidence>
<protein>
    <submittedName>
        <fullName evidence="2">Uncharacterized protein</fullName>
    </submittedName>
</protein>
<gene>
    <name evidence="2" type="ORF">HMPREF3185_02074</name>
</gene>
<feature type="compositionally biased region" description="Basic and acidic residues" evidence="1">
    <location>
        <begin position="194"/>
        <end position="208"/>
    </location>
</feature>
<accession>A0A134B070</accession>
<keyword evidence="3" id="KW-1185">Reference proteome</keyword>
<proteinExistence type="predicted"/>
<evidence type="ECO:0000313" key="3">
    <source>
        <dbReference type="Proteomes" id="UP000070224"/>
    </source>
</evidence>
<name>A0A134B070_9PORP</name>
<evidence type="ECO:0000256" key="1">
    <source>
        <dbReference type="SAM" id="MobiDB-lite"/>
    </source>
</evidence>